<comment type="catalytic activity">
    <reaction evidence="3">
        <text>a diacylglycerol + H2O = a monoacylglycerol + a fatty acid + H(+)</text>
        <dbReference type="Rhea" id="RHEA:32731"/>
        <dbReference type="ChEBI" id="CHEBI:15377"/>
        <dbReference type="ChEBI" id="CHEBI:15378"/>
        <dbReference type="ChEBI" id="CHEBI:17408"/>
        <dbReference type="ChEBI" id="CHEBI:18035"/>
        <dbReference type="ChEBI" id="CHEBI:28868"/>
    </reaction>
</comment>
<evidence type="ECO:0000256" key="4">
    <source>
        <dbReference type="ARBA" id="ARBA00048461"/>
    </source>
</evidence>
<dbReference type="Pfam" id="PF01764">
    <property type="entry name" value="Lipase_3"/>
    <property type="match status" value="1"/>
</dbReference>
<comment type="similarity">
    <text evidence="2">Belongs to the AB hydrolase superfamily. Lipase family. Class 3 subfamily.</text>
</comment>
<dbReference type="InterPro" id="IPR051218">
    <property type="entry name" value="Sec_MonoDiacylglyc_Lipase"/>
</dbReference>
<evidence type="ECO:0000256" key="3">
    <source>
        <dbReference type="ARBA" id="ARBA00047591"/>
    </source>
</evidence>
<dbReference type="OrthoDB" id="2730198at2759"/>
<gene>
    <name evidence="7" type="ORF">GSI_04365</name>
</gene>
<keyword evidence="5" id="KW-0732">Signal</keyword>
<dbReference type="InterPro" id="IPR029058">
    <property type="entry name" value="AB_hydrolase_fold"/>
</dbReference>
<feature type="chain" id="PRO_5013647916" description="Fungal lipase-type domain-containing protein" evidence="5">
    <location>
        <begin position="23"/>
        <end position="307"/>
    </location>
</feature>
<dbReference type="EMBL" id="AYKW01000007">
    <property type="protein sequence ID" value="PIL33740.1"/>
    <property type="molecule type" value="Genomic_DNA"/>
</dbReference>
<dbReference type="Gene3D" id="3.40.50.1820">
    <property type="entry name" value="alpha/beta hydrolase"/>
    <property type="match status" value="1"/>
</dbReference>
<dbReference type="CDD" id="cd00519">
    <property type="entry name" value="Lipase_3"/>
    <property type="match status" value="1"/>
</dbReference>
<dbReference type="PANTHER" id="PTHR45856:SF25">
    <property type="entry name" value="FUNGAL LIPASE-LIKE DOMAIN-CONTAINING PROTEIN"/>
    <property type="match status" value="1"/>
</dbReference>
<comment type="catalytic activity">
    <reaction evidence="4">
        <text>a monoacylglycerol + H2O = glycerol + a fatty acid + H(+)</text>
        <dbReference type="Rhea" id="RHEA:15245"/>
        <dbReference type="ChEBI" id="CHEBI:15377"/>
        <dbReference type="ChEBI" id="CHEBI:15378"/>
        <dbReference type="ChEBI" id="CHEBI:17408"/>
        <dbReference type="ChEBI" id="CHEBI:17754"/>
        <dbReference type="ChEBI" id="CHEBI:28868"/>
    </reaction>
</comment>
<reference evidence="7 8" key="1">
    <citation type="journal article" date="2015" name="Sci. Rep.">
        <title>Chromosome-level genome map provides insights into diverse defense mechanisms in the medicinal fungus Ganoderma sinense.</title>
        <authorList>
            <person name="Zhu Y."/>
            <person name="Xu J."/>
            <person name="Sun C."/>
            <person name="Zhou S."/>
            <person name="Xu H."/>
            <person name="Nelson D.R."/>
            <person name="Qian J."/>
            <person name="Song J."/>
            <person name="Luo H."/>
            <person name="Xiang L."/>
            <person name="Li Y."/>
            <person name="Xu Z."/>
            <person name="Ji A."/>
            <person name="Wang L."/>
            <person name="Lu S."/>
            <person name="Hayward A."/>
            <person name="Sun W."/>
            <person name="Li X."/>
            <person name="Schwartz D.C."/>
            <person name="Wang Y."/>
            <person name="Chen S."/>
        </authorList>
    </citation>
    <scope>NUCLEOTIDE SEQUENCE [LARGE SCALE GENOMIC DNA]</scope>
    <source>
        <strain evidence="7 8">ZZ0214-1</strain>
    </source>
</reference>
<keyword evidence="8" id="KW-1185">Reference proteome</keyword>
<protein>
    <recommendedName>
        <fullName evidence="6">Fungal lipase-type domain-containing protein</fullName>
    </recommendedName>
</protein>
<comment type="caution">
    <text evidence="7">The sequence shown here is derived from an EMBL/GenBank/DDBJ whole genome shotgun (WGS) entry which is preliminary data.</text>
</comment>
<evidence type="ECO:0000259" key="6">
    <source>
        <dbReference type="Pfam" id="PF01764"/>
    </source>
</evidence>
<evidence type="ECO:0000256" key="5">
    <source>
        <dbReference type="SAM" id="SignalP"/>
    </source>
</evidence>
<name>A0A2G8SJ22_9APHY</name>
<proteinExistence type="inferred from homology"/>
<feature type="domain" description="Fungal lipase-type" evidence="6">
    <location>
        <begin position="108"/>
        <end position="247"/>
    </location>
</feature>
<dbReference type="Proteomes" id="UP000230002">
    <property type="component" value="Unassembled WGS sequence"/>
</dbReference>
<dbReference type="PANTHER" id="PTHR45856">
    <property type="entry name" value="ALPHA/BETA-HYDROLASES SUPERFAMILY PROTEIN"/>
    <property type="match status" value="1"/>
</dbReference>
<sequence length="307" mass="32470">MAPTSSFALPATVVALATSLCAVPTASMLLPRQDAVTPVPATEIAGFKPYTWFAAAANCNASLTIDWSCGEKCDANPGFQPVASGGDGVVTQFWYVGYDPTLDEIIVGHQGTDFNKILPIITDLLIKQVPLDSALFPGIQESVLVHQGFAGTQSRSAPGVVAAVEEALSTYPTRKVTVVGHSLGAVIALLDAVYLPLHLPSNVTVRYVGYASPRVGNQAFADYVEAQPVSFTRINNKEDPVPVLPPIDLFGYHHPSGEIHIRDDDVWVSCPGQDNPSVQCSAGAVTLLNWNASQHLGPYDGVMIGGC</sequence>
<dbReference type="SUPFAM" id="SSF53474">
    <property type="entry name" value="alpha/beta-Hydrolases"/>
    <property type="match status" value="1"/>
</dbReference>
<evidence type="ECO:0000313" key="8">
    <source>
        <dbReference type="Proteomes" id="UP000230002"/>
    </source>
</evidence>
<dbReference type="InterPro" id="IPR002921">
    <property type="entry name" value="Fungal_lipase-type"/>
</dbReference>
<evidence type="ECO:0000256" key="2">
    <source>
        <dbReference type="ARBA" id="ARBA00043996"/>
    </source>
</evidence>
<organism evidence="7 8">
    <name type="scientific">Ganoderma sinense ZZ0214-1</name>
    <dbReference type="NCBI Taxonomy" id="1077348"/>
    <lineage>
        <taxon>Eukaryota</taxon>
        <taxon>Fungi</taxon>
        <taxon>Dikarya</taxon>
        <taxon>Basidiomycota</taxon>
        <taxon>Agaricomycotina</taxon>
        <taxon>Agaricomycetes</taxon>
        <taxon>Polyporales</taxon>
        <taxon>Polyporaceae</taxon>
        <taxon>Ganoderma</taxon>
    </lineage>
</organism>
<keyword evidence="1" id="KW-1015">Disulfide bond</keyword>
<feature type="signal peptide" evidence="5">
    <location>
        <begin position="1"/>
        <end position="22"/>
    </location>
</feature>
<accession>A0A2G8SJ22</accession>
<evidence type="ECO:0000313" key="7">
    <source>
        <dbReference type="EMBL" id="PIL33740.1"/>
    </source>
</evidence>
<dbReference type="AlphaFoldDB" id="A0A2G8SJ22"/>
<dbReference type="STRING" id="1077348.A0A2G8SJ22"/>
<dbReference type="GO" id="GO:0006629">
    <property type="term" value="P:lipid metabolic process"/>
    <property type="evidence" value="ECO:0007669"/>
    <property type="project" value="InterPro"/>
</dbReference>
<evidence type="ECO:0000256" key="1">
    <source>
        <dbReference type="ARBA" id="ARBA00023157"/>
    </source>
</evidence>